<reference evidence="2" key="1">
    <citation type="submission" date="2020-05" db="EMBL/GenBank/DDBJ databases">
        <title>Mycena genomes resolve the evolution of fungal bioluminescence.</title>
        <authorList>
            <person name="Tsai I.J."/>
        </authorList>
    </citation>
    <scope>NUCLEOTIDE SEQUENCE</scope>
    <source>
        <strain evidence="2">160909Yilan</strain>
    </source>
</reference>
<keyword evidence="3" id="KW-1185">Reference proteome</keyword>
<protein>
    <submittedName>
        <fullName evidence="2">Uncharacterized protein</fullName>
    </submittedName>
</protein>
<dbReference type="Proteomes" id="UP000623467">
    <property type="component" value="Unassembled WGS sequence"/>
</dbReference>
<proteinExistence type="predicted"/>
<accession>A0A8H7DEG9</accession>
<evidence type="ECO:0000313" key="3">
    <source>
        <dbReference type="Proteomes" id="UP000623467"/>
    </source>
</evidence>
<sequence length="173" mass="18227">MRIALLAFFLGYLDLLSLGYGQWIRSIVCAAAVPVEALALSASPSLLIPQRSLKTSPPASRAPTGAAAVSGARRTLLLTASTSPCSPSSIPAHCLPPPRDVSPRCTPRLSGFYRACSSAVAAQSTPRPSLNLGDTTGTEFNALLDSVSPLRRRRDQQGQAARVRTHLAALHMP</sequence>
<name>A0A8H7DEG9_9AGAR</name>
<evidence type="ECO:0000313" key="2">
    <source>
        <dbReference type="EMBL" id="KAF7371410.1"/>
    </source>
</evidence>
<feature type="signal peptide" evidence="1">
    <location>
        <begin position="1"/>
        <end position="21"/>
    </location>
</feature>
<gene>
    <name evidence="2" type="ORF">MSAN_00777600</name>
</gene>
<keyword evidence="1" id="KW-0732">Signal</keyword>
<comment type="caution">
    <text evidence="2">The sequence shown here is derived from an EMBL/GenBank/DDBJ whole genome shotgun (WGS) entry which is preliminary data.</text>
</comment>
<dbReference type="EMBL" id="JACAZH010000004">
    <property type="protein sequence ID" value="KAF7371410.1"/>
    <property type="molecule type" value="Genomic_DNA"/>
</dbReference>
<feature type="chain" id="PRO_5034654511" evidence="1">
    <location>
        <begin position="22"/>
        <end position="173"/>
    </location>
</feature>
<evidence type="ECO:0000256" key="1">
    <source>
        <dbReference type="SAM" id="SignalP"/>
    </source>
</evidence>
<dbReference type="AlphaFoldDB" id="A0A8H7DEG9"/>
<organism evidence="2 3">
    <name type="scientific">Mycena sanguinolenta</name>
    <dbReference type="NCBI Taxonomy" id="230812"/>
    <lineage>
        <taxon>Eukaryota</taxon>
        <taxon>Fungi</taxon>
        <taxon>Dikarya</taxon>
        <taxon>Basidiomycota</taxon>
        <taxon>Agaricomycotina</taxon>
        <taxon>Agaricomycetes</taxon>
        <taxon>Agaricomycetidae</taxon>
        <taxon>Agaricales</taxon>
        <taxon>Marasmiineae</taxon>
        <taxon>Mycenaceae</taxon>
        <taxon>Mycena</taxon>
    </lineage>
</organism>